<keyword evidence="9" id="KW-0460">Magnesium</keyword>
<evidence type="ECO:0000259" key="12">
    <source>
        <dbReference type="Pfam" id="PF01743"/>
    </source>
</evidence>
<dbReference type="Gene3D" id="1.10.246.80">
    <property type="match status" value="1"/>
</dbReference>
<dbReference type="Pfam" id="PF12627">
    <property type="entry name" value="PolyA_pol_RNAbd"/>
    <property type="match status" value="1"/>
</dbReference>
<dbReference type="InterPro" id="IPR032828">
    <property type="entry name" value="PolyA_RNA-bd"/>
</dbReference>
<keyword evidence="4" id="KW-0548">Nucleotidyltransferase</keyword>
<dbReference type="Gene3D" id="3.30.460.10">
    <property type="entry name" value="Beta Polymerase, domain 2"/>
    <property type="match status" value="1"/>
</dbReference>
<feature type="domain" description="tRNA nucleotidyltransferase/poly(A) polymerase RNA and SrmB- binding" evidence="14">
    <location>
        <begin position="187"/>
        <end position="248"/>
    </location>
</feature>
<dbReference type="Gene3D" id="1.10.3090.10">
    <property type="entry name" value="cca-adding enzyme, domain 2"/>
    <property type="match status" value="1"/>
</dbReference>
<sequence length="486" mass="55182">MKMQSLEDIVKKIDLPLFHSIGEAADSISRPCYAVGGCVRDLFLDRPSKDFDFVTVGSGIELAEIVASRLGRGTHLNVFRNFGTAQVKRHDTELEFVGARRESYDRNSRKPVVEDGTLEEDLSRRDFTVNALALCVNRNGFGQLVDLFDGLADMERRILRTPLDPDVTFSDDPLRMMRAIRFATQLDFTILPETFEAIRRNAERIRIISKERIVDELMKIMHSRRPSTGWDLLLKSGLLAIIFPELAAMKGVDVVNGRGHKDNFYHTMAVLDNVAEKSDDVWLRWGALMHDIAKPVTKRWDEKIGWTFHNHNFIGAKMVPRIFRRMRLPQDSKMKYVAKLVELHMRPIALVEDEVTDSAVRRLIHDAGDDIEDLMTLCEADITSKNQEKVRRILDNFALVRRKMVDLNERDHIRNFKPPVDGTEIMETFGISGGPVVGQIKSAIKNAVLDGVIHNDHGEARELMLRLAAEQGLYPVSGAKEQEGVS</sequence>
<dbReference type="GO" id="GO:0042245">
    <property type="term" value="P:RNA repair"/>
    <property type="evidence" value="ECO:0007669"/>
    <property type="project" value="UniProtKB-KW"/>
</dbReference>
<dbReference type="SUPFAM" id="SSF81891">
    <property type="entry name" value="Poly A polymerase C-terminal region-like"/>
    <property type="match status" value="1"/>
</dbReference>
<proteinExistence type="inferred from homology"/>
<dbReference type="InterPro" id="IPR003607">
    <property type="entry name" value="HD/PDEase_dom"/>
</dbReference>
<evidence type="ECO:0000256" key="4">
    <source>
        <dbReference type="ARBA" id="ARBA00022695"/>
    </source>
</evidence>
<evidence type="ECO:0000256" key="9">
    <source>
        <dbReference type="ARBA" id="ARBA00022842"/>
    </source>
</evidence>
<dbReference type="PANTHER" id="PTHR47545">
    <property type="entry name" value="MULTIFUNCTIONAL CCA PROTEIN"/>
    <property type="match status" value="1"/>
</dbReference>
<comment type="cofactor">
    <cofactor evidence="1">
        <name>Mg(2+)</name>
        <dbReference type="ChEBI" id="CHEBI:18420"/>
    </cofactor>
</comment>
<dbReference type="EMBL" id="PUEC01000008">
    <property type="protein sequence ID" value="PWB02968.1"/>
    <property type="molecule type" value="Genomic_DNA"/>
</dbReference>
<dbReference type="NCBIfam" id="TIGR00277">
    <property type="entry name" value="HDIG"/>
    <property type="match status" value="1"/>
</dbReference>
<name>A0A2V1IRV7_9BACT</name>
<evidence type="ECO:0000256" key="7">
    <source>
        <dbReference type="ARBA" id="ARBA00022800"/>
    </source>
</evidence>
<dbReference type="CDD" id="cd05398">
    <property type="entry name" value="NT_ClassII-CCAase"/>
    <property type="match status" value="1"/>
</dbReference>
<accession>A0A2V1IRV7</accession>
<comment type="caution">
    <text evidence="15">The sequence shown here is derived from an EMBL/GenBank/DDBJ whole genome shotgun (WGS) entry which is preliminary data.</text>
</comment>
<evidence type="ECO:0000256" key="2">
    <source>
        <dbReference type="ARBA" id="ARBA00022679"/>
    </source>
</evidence>
<keyword evidence="6" id="KW-0547">Nucleotide-binding</keyword>
<dbReference type="GO" id="GO:0005524">
    <property type="term" value="F:ATP binding"/>
    <property type="evidence" value="ECO:0007669"/>
    <property type="project" value="UniProtKB-KW"/>
</dbReference>
<organism evidence="15 16">
    <name type="scientific">Duncaniella muris</name>
    <dbReference type="NCBI Taxonomy" id="2094150"/>
    <lineage>
        <taxon>Bacteria</taxon>
        <taxon>Pseudomonadati</taxon>
        <taxon>Bacteroidota</taxon>
        <taxon>Bacteroidia</taxon>
        <taxon>Bacteroidales</taxon>
        <taxon>Muribaculaceae</taxon>
        <taxon>Duncaniella</taxon>
    </lineage>
</organism>
<dbReference type="Pfam" id="PF01743">
    <property type="entry name" value="PolyA_pol"/>
    <property type="match status" value="1"/>
</dbReference>
<comment type="similarity">
    <text evidence="11">Belongs to the tRNA nucleotidyltransferase/poly(A) polymerase family.</text>
</comment>
<evidence type="ECO:0000313" key="16">
    <source>
        <dbReference type="Proteomes" id="UP000244905"/>
    </source>
</evidence>
<evidence type="ECO:0000256" key="10">
    <source>
        <dbReference type="ARBA" id="ARBA00022884"/>
    </source>
</evidence>
<keyword evidence="10 11" id="KW-0694">RNA-binding</keyword>
<reference evidence="16" key="1">
    <citation type="submission" date="2018-02" db="EMBL/GenBank/DDBJ databases">
        <authorList>
            <person name="Clavel T."/>
            <person name="Strowig T."/>
        </authorList>
    </citation>
    <scope>NUCLEOTIDE SEQUENCE [LARGE SCALE GENOMIC DNA]</scope>
    <source>
        <strain evidence="16">DSM 103720</strain>
    </source>
</reference>
<evidence type="ECO:0000256" key="11">
    <source>
        <dbReference type="RuleBase" id="RU003953"/>
    </source>
</evidence>
<keyword evidence="2 11" id="KW-0808">Transferase</keyword>
<gene>
    <name evidence="15" type="ORF">C5O23_04860</name>
</gene>
<dbReference type="InterPro" id="IPR050124">
    <property type="entry name" value="tRNA_CCA-adding_enzyme"/>
</dbReference>
<dbReference type="GO" id="GO:0008033">
    <property type="term" value="P:tRNA processing"/>
    <property type="evidence" value="ECO:0007669"/>
    <property type="project" value="UniProtKB-KW"/>
</dbReference>
<evidence type="ECO:0000256" key="3">
    <source>
        <dbReference type="ARBA" id="ARBA00022694"/>
    </source>
</evidence>
<feature type="domain" description="Poly A polymerase head" evidence="12">
    <location>
        <begin position="32"/>
        <end position="160"/>
    </location>
</feature>
<evidence type="ECO:0000259" key="14">
    <source>
        <dbReference type="Pfam" id="PF12627"/>
    </source>
</evidence>
<keyword evidence="3" id="KW-0819">tRNA processing</keyword>
<dbReference type="SUPFAM" id="SSF81301">
    <property type="entry name" value="Nucleotidyltransferase"/>
    <property type="match status" value="1"/>
</dbReference>
<evidence type="ECO:0000256" key="5">
    <source>
        <dbReference type="ARBA" id="ARBA00022723"/>
    </source>
</evidence>
<evidence type="ECO:0000313" key="15">
    <source>
        <dbReference type="EMBL" id="PWB02968.1"/>
    </source>
</evidence>
<dbReference type="InterPro" id="IPR002646">
    <property type="entry name" value="PolA_pol_head_dom"/>
</dbReference>
<evidence type="ECO:0000256" key="8">
    <source>
        <dbReference type="ARBA" id="ARBA00022840"/>
    </source>
</evidence>
<protein>
    <submittedName>
        <fullName evidence="15">HD domain-containing protein</fullName>
    </submittedName>
</protein>
<dbReference type="InterPro" id="IPR043519">
    <property type="entry name" value="NT_sf"/>
</dbReference>
<dbReference type="FunFam" id="3.30.460.10:FF:000033">
    <property type="entry name" value="Poly A polymerase head domain protein"/>
    <property type="match status" value="1"/>
</dbReference>
<keyword evidence="16" id="KW-1185">Reference proteome</keyword>
<dbReference type="CDD" id="cd00077">
    <property type="entry name" value="HDc"/>
    <property type="match status" value="1"/>
</dbReference>
<dbReference type="InterPro" id="IPR006674">
    <property type="entry name" value="HD_domain"/>
</dbReference>
<dbReference type="Pfam" id="PF01966">
    <property type="entry name" value="HD"/>
    <property type="match status" value="1"/>
</dbReference>
<feature type="domain" description="HD" evidence="13">
    <location>
        <begin position="264"/>
        <end position="349"/>
    </location>
</feature>
<evidence type="ECO:0000256" key="6">
    <source>
        <dbReference type="ARBA" id="ARBA00022741"/>
    </source>
</evidence>
<keyword evidence="8" id="KW-0067">ATP-binding</keyword>
<dbReference type="AlphaFoldDB" id="A0A2V1IRV7"/>
<dbReference type="GO" id="GO:0016779">
    <property type="term" value="F:nucleotidyltransferase activity"/>
    <property type="evidence" value="ECO:0007669"/>
    <property type="project" value="UniProtKB-KW"/>
</dbReference>
<dbReference type="InterPro" id="IPR006675">
    <property type="entry name" value="HDIG_dom"/>
</dbReference>
<evidence type="ECO:0000259" key="13">
    <source>
        <dbReference type="Pfam" id="PF01966"/>
    </source>
</evidence>
<keyword evidence="5" id="KW-0479">Metal-binding</keyword>
<dbReference type="GO" id="GO:0046872">
    <property type="term" value="F:metal ion binding"/>
    <property type="evidence" value="ECO:0007669"/>
    <property type="project" value="UniProtKB-KW"/>
</dbReference>
<dbReference type="PANTHER" id="PTHR47545:SF1">
    <property type="entry name" value="MULTIFUNCTIONAL CCA PROTEIN"/>
    <property type="match status" value="1"/>
</dbReference>
<keyword evidence="7" id="KW-0692">RNA repair</keyword>
<evidence type="ECO:0000256" key="1">
    <source>
        <dbReference type="ARBA" id="ARBA00001946"/>
    </source>
</evidence>
<dbReference type="GO" id="GO:0003723">
    <property type="term" value="F:RNA binding"/>
    <property type="evidence" value="ECO:0007669"/>
    <property type="project" value="UniProtKB-KW"/>
</dbReference>
<dbReference type="Proteomes" id="UP000244905">
    <property type="component" value="Unassembled WGS sequence"/>
</dbReference>